<evidence type="ECO:0000313" key="2">
    <source>
        <dbReference type="EMBL" id="KAL0405686.1"/>
    </source>
</evidence>
<accession>A0AAW2TQ15</accession>
<feature type="domain" description="DUF4218" evidence="1">
    <location>
        <begin position="302"/>
        <end position="415"/>
    </location>
</feature>
<comment type="caution">
    <text evidence="2">The sequence shown here is derived from an EMBL/GenBank/DDBJ whole genome shotgun (WGS) entry which is preliminary data.</text>
</comment>
<sequence length="443" mass="51315">MSHSLASSRAPGRIRLSLQSRDYYSTKRLIKDLGLPVEKIDAYKNNCMLYWKDDVNLEYCKFCGDARVYRCVLGAIDRRAIVIVACGRSKVRQCDRPDIHYAGGVDVDLNNLPAYGMASRWSIVGIMGLPVCIDDTWAFHLQHGDLICDWVADFSPVVEQPLTLPSGYGSDHKWTNKSIFWDLPYWATHLIRHNIDVMHIEKNVLDNIFNTMMDIKKKTKDNLNARKDLKIICHRLELKLDKRRPNPMSKVVYTLTKLQKRRICEWIRGLKFFDWYASNIAHCVDMTELRMPDMKSHDCHSICSTTLDVTKLHELEHSFAVIICNLEKIFSLALFDSMEHLIVHLPYEARIGGPVQYRWMYPFERFLHDLKKKMKNKAHVEASTVEAYIVEEIGLSSSHYFEPNVLYKRSRPDRNDDLTSNKDRIELSIFGHSGRASGASKKT</sequence>
<dbReference type="InterPro" id="IPR025452">
    <property type="entry name" value="DUF4218"/>
</dbReference>
<gene>
    <name evidence="2" type="ORF">Slati_3882500</name>
</gene>
<protein>
    <recommendedName>
        <fullName evidence="1">DUF4218 domain-containing protein</fullName>
    </recommendedName>
</protein>
<dbReference type="AlphaFoldDB" id="A0AAW2TQ15"/>
<dbReference type="Pfam" id="PF13960">
    <property type="entry name" value="DUF4218"/>
    <property type="match status" value="1"/>
</dbReference>
<reference evidence="2" key="1">
    <citation type="submission" date="2020-06" db="EMBL/GenBank/DDBJ databases">
        <authorList>
            <person name="Li T."/>
            <person name="Hu X."/>
            <person name="Zhang T."/>
            <person name="Song X."/>
            <person name="Zhang H."/>
            <person name="Dai N."/>
            <person name="Sheng W."/>
            <person name="Hou X."/>
            <person name="Wei L."/>
        </authorList>
    </citation>
    <scope>NUCLEOTIDE SEQUENCE</scope>
    <source>
        <strain evidence="2">KEN1</strain>
        <tissue evidence="2">Leaf</tissue>
    </source>
</reference>
<proteinExistence type="predicted"/>
<dbReference type="PANTHER" id="PTHR10775">
    <property type="entry name" value="OS08G0208400 PROTEIN"/>
    <property type="match status" value="1"/>
</dbReference>
<organism evidence="2">
    <name type="scientific">Sesamum latifolium</name>
    <dbReference type="NCBI Taxonomy" id="2727402"/>
    <lineage>
        <taxon>Eukaryota</taxon>
        <taxon>Viridiplantae</taxon>
        <taxon>Streptophyta</taxon>
        <taxon>Embryophyta</taxon>
        <taxon>Tracheophyta</taxon>
        <taxon>Spermatophyta</taxon>
        <taxon>Magnoliopsida</taxon>
        <taxon>eudicotyledons</taxon>
        <taxon>Gunneridae</taxon>
        <taxon>Pentapetalae</taxon>
        <taxon>asterids</taxon>
        <taxon>lamiids</taxon>
        <taxon>Lamiales</taxon>
        <taxon>Pedaliaceae</taxon>
        <taxon>Sesamum</taxon>
    </lineage>
</organism>
<dbReference type="EMBL" id="JACGWN010000014">
    <property type="protein sequence ID" value="KAL0405686.1"/>
    <property type="molecule type" value="Genomic_DNA"/>
</dbReference>
<name>A0AAW2TQ15_9LAMI</name>
<reference evidence="2" key="2">
    <citation type="journal article" date="2024" name="Plant">
        <title>Genomic evolution and insights into agronomic trait innovations of Sesamum species.</title>
        <authorList>
            <person name="Miao H."/>
            <person name="Wang L."/>
            <person name="Qu L."/>
            <person name="Liu H."/>
            <person name="Sun Y."/>
            <person name="Le M."/>
            <person name="Wang Q."/>
            <person name="Wei S."/>
            <person name="Zheng Y."/>
            <person name="Lin W."/>
            <person name="Duan Y."/>
            <person name="Cao H."/>
            <person name="Xiong S."/>
            <person name="Wang X."/>
            <person name="Wei L."/>
            <person name="Li C."/>
            <person name="Ma Q."/>
            <person name="Ju M."/>
            <person name="Zhao R."/>
            <person name="Li G."/>
            <person name="Mu C."/>
            <person name="Tian Q."/>
            <person name="Mei H."/>
            <person name="Zhang T."/>
            <person name="Gao T."/>
            <person name="Zhang H."/>
        </authorList>
    </citation>
    <scope>NUCLEOTIDE SEQUENCE</scope>
    <source>
        <strain evidence="2">KEN1</strain>
    </source>
</reference>
<dbReference type="PANTHER" id="PTHR10775:SF193">
    <property type="entry name" value="DUF4216 DOMAIN-CONTAINING PROTEIN"/>
    <property type="match status" value="1"/>
</dbReference>
<evidence type="ECO:0000259" key="1">
    <source>
        <dbReference type="Pfam" id="PF13960"/>
    </source>
</evidence>